<accession>I1HXG8</accession>
<evidence type="ECO:0000313" key="4">
    <source>
        <dbReference type="EnsemblPlants" id="KQJ93442"/>
    </source>
</evidence>
<dbReference type="EMBL" id="CM000882">
    <property type="protein sequence ID" value="KQJ93442.1"/>
    <property type="molecule type" value="Genomic_DNA"/>
</dbReference>
<dbReference type="KEGG" id="bdi:100838108"/>
<dbReference type="ExpressionAtlas" id="I1HXG8">
    <property type="expression patterns" value="baseline"/>
</dbReference>
<name>I1HXG8_BRADI</name>
<dbReference type="PANTHER" id="PTHR33207">
    <property type="entry name" value="F-BOX DOMAIN CONTAINING PROTEIN-RELATED"/>
    <property type="match status" value="1"/>
</dbReference>
<dbReference type="RefSeq" id="XP_003574968.1">
    <property type="nucleotide sequence ID" value="XM_003574920.3"/>
</dbReference>
<dbReference type="Gramene" id="KQJ93442">
    <property type="protein sequence ID" value="KQJ93442"/>
    <property type="gene ID" value="BRADI_3g04620v3"/>
</dbReference>
<reference evidence="3 4" key="1">
    <citation type="journal article" date="2010" name="Nature">
        <title>Genome sequencing and analysis of the model grass Brachypodium distachyon.</title>
        <authorList>
            <consortium name="International Brachypodium Initiative"/>
        </authorList>
    </citation>
    <scope>NUCLEOTIDE SEQUENCE [LARGE SCALE GENOMIC DNA]</scope>
    <source>
        <strain evidence="3">Bd21</strain>
        <strain evidence="4">cv. Bd21</strain>
    </source>
</reference>
<dbReference type="InterPro" id="IPR036047">
    <property type="entry name" value="F-box-like_dom_sf"/>
</dbReference>
<reference evidence="4" key="3">
    <citation type="submission" date="2018-08" db="UniProtKB">
        <authorList>
            <consortium name="EnsemblPlants"/>
        </authorList>
    </citation>
    <scope>IDENTIFICATION</scope>
    <source>
        <strain evidence="4">cv. Bd21</strain>
    </source>
</reference>
<proteinExistence type="predicted"/>
<dbReference type="EnsemblPlants" id="KQJ93442">
    <property type="protein sequence ID" value="KQJ93442"/>
    <property type="gene ID" value="BRADI_3g04620v3"/>
</dbReference>
<dbReference type="STRING" id="15368.I1HXG8"/>
<dbReference type="OrthoDB" id="669728at2759"/>
<dbReference type="Proteomes" id="UP000008810">
    <property type="component" value="Chromosome 3"/>
</dbReference>
<dbReference type="OMA" id="LCMETEE"/>
<evidence type="ECO:0000256" key="1">
    <source>
        <dbReference type="SAM" id="MobiDB-lite"/>
    </source>
</evidence>
<dbReference type="HOGENOM" id="CLU_017945_8_2_1"/>
<sequence>MASPQPPAPPPAESPPPPAPTTVLALGEDLLREIFVRLPSLPSLVRAAFTCHAFLDAVRSSPAFRRRFREDHPQPLLGFFFDPDGPAIPSFAPLRRRDEPDLAAAICGADFFLTRLPDEDDASPGWSISDCHDGYVLFYNSGTGQFAAFNPIARALDLIPPTPDEIFDGCHGPPAYLDGCIVFSGEAGGPFRLVNTCYDDSRARAAVFSSESREWEIFPWSEPMTEPGEKYWLKGGTMVNGSIYWVHTTDAYMLVLDTATLQFSQMDLPACLAGQDYLFRVGEAKDGKLCIVCPIEFKLLVWVWRSDDDGTKRWMLDNKFHLETIVDETEGSLEEHGELHIVATVDGVVYFTTSETFIDPHFPSWFLSLCLETAELDTVFQKRYDSHVHPYIMAWPPSLVQNKVCPQLEDA</sequence>
<reference evidence="3" key="2">
    <citation type="submission" date="2017-06" db="EMBL/GenBank/DDBJ databases">
        <title>WGS assembly of Brachypodium distachyon.</title>
        <authorList>
            <consortium name="The International Brachypodium Initiative"/>
            <person name="Lucas S."/>
            <person name="Harmon-Smith M."/>
            <person name="Lail K."/>
            <person name="Tice H."/>
            <person name="Grimwood J."/>
            <person name="Bruce D."/>
            <person name="Barry K."/>
            <person name="Shu S."/>
            <person name="Lindquist E."/>
            <person name="Wang M."/>
            <person name="Pitluck S."/>
            <person name="Vogel J.P."/>
            <person name="Garvin D.F."/>
            <person name="Mockler T.C."/>
            <person name="Schmutz J."/>
            <person name="Rokhsar D."/>
            <person name="Bevan M.W."/>
        </authorList>
    </citation>
    <scope>NUCLEOTIDE SEQUENCE</scope>
    <source>
        <strain evidence="3">Bd21</strain>
    </source>
</reference>
<organism evidence="3">
    <name type="scientific">Brachypodium distachyon</name>
    <name type="common">Purple false brome</name>
    <name type="synonym">Trachynia distachya</name>
    <dbReference type="NCBI Taxonomy" id="15368"/>
    <lineage>
        <taxon>Eukaryota</taxon>
        <taxon>Viridiplantae</taxon>
        <taxon>Streptophyta</taxon>
        <taxon>Embryophyta</taxon>
        <taxon>Tracheophyta</taxon>
        <taxon>Spermatophyta</taxon>
        <taxon>Magnoliopsida</taxon>
        <taxon>Liliopsida</taxon>
        <taxon>Poales</taxon>
        <taxon>Poaceae</taxon>
        <taxon>BOP clade</taxon>
        <taxon>Pooideae</taxon>
        <taxon>Stipodae</taxon>
        <taxon>Brachypodieae</taxon>
        <taxon>Brachypodium</taxon>
    </lineage>
</organism>
<feature type="domain" description="F-box protein AT5G49610-like beta-propeller" evidence="2">
    <location>
        <begin position="127"/>
        <end position="398"/>
    </location>
</feature>
<evidence type="ECO:0000313" key="3">
    <source>
        <dbReference type="EMBL" id="KQJ93442.1"/>
    </source>
</evidence>
<keyword evidence="5" id="KW-1185">Reference proteome</keyword>
<feature type="compositionally biased region" description="Pro residues" evidence="1">
    <location>
        <begin position="1"/>
        <end position="20"/>
    </location>
</feature>
<protein>
    <recommendedName>
        <fullName evidence="2">F-box protein AT5G49610-like beta-propeller domain-containing protein</fullName>
    </recommendedName>
</protein>
<evidence type="ECO:0000313" key="5">
    <source>
        <dbReference type="Proteomes" id="UP000008810"/>
    </source>
</evidence>
<dbReference type="Pfam" id="PF23635">
    <property type="entry name" value="Beta-prop_AT5G49610-like"/>
    <property type="match status" value="1"/>
</dbReference>
<dbReference type="GeneID" id="100838108"/>
<dbReference type="eggNOG" id="ENOG502R6IX">
    <property type="taxonomic scope" value="Eukaryota"/>
</dbReference>
<evidence type="ECO:0000259" key="2">
    <source>
        <dbReference type="Pfam" id="PF23635"/>
    </source>
</evidence>
<dbReference type="InterPro" id="IPR056594">
    <property type="entry name" value="AT5G49610-like_b-prop"/>
</dbReference>
<dbReference type="AlphaFoldDB" id="I1HXG8"/>
<dbReference type="SUPFAM" id="SSF81383">
    <property type="entry name" value="F-box domain"/>
    <property type="match status" value="1"/>
</dbReference>
<gene>
    <name evidence="4" type="primary">LOC100838108</name>
    <name evidence="3" type="ORF">BRADI_3g04620v3</name>
</gene>
<feature type="region of interest" description="Disordered" evidence="1">
    <location>
        <begin position="1"/>
        <end position="21"/>
    </location>
</feature>